<dbReference type="RefSeq" id="XP_045951214.1">
    <property type="nucleotide sequence ID" value="XM_046101079.1"/>
</dbReference>
<protein>
    <submittedName>
        <fullName evidence="1">Uncharacterized protein</fullName>
    </submittedName>
</protein>
<accession>A0A9P8RK21</accession>
<sequence>MCFQKNVPTELTDMALFTHSTDDHSTEEQSDSTLDWDIRDQEQAKLNDGTTSSPTHALESHNKLLDRQIQMLRNHATQLEHANQALTDSLASKEQILEAKNCRIKRMRHKYELKQAQVGRMEKIHQSFVHRNSDKHQALTKLEKKFKKIHDEHEKFKRDAAELIVAATKQLEAQVLTRNPMIRAHGMVKYNEGYLDGGGFLGQHVQQDAEDDITDARANERQASRALNDRILELFDFFGIDIVPTP</sequence>
<dbReference type="EMBL" id="JAGPXC010000013">
    <property type="protein sequence ID" value="KAH6643284.1"/>
    <property type="molecule type" value="Genomic_DNA"/>
</dbReference>
<organism evidence="1 2">
    <name type="scientific">Truncatella angustata</name>
    <dbReference type="NCBI Taxonomy" id="152316"/>
    <lineage>
        <taxon>Eukaryota</taxon>
        <taxon>Fungi</taxon>
        <taxon>Dikarya</taxon>
        <taxon>Ascomycota</taxon>
        <taxon>Pezizomycotina</taxon>
        <taxon>Sordariomycetes</taxon>
        <taxon>Xylariomycetidae</taxon>
        <taxon>Amphisphaeriales</taxon>
        <taxon>Sporocadaceae</taxon>
        <taxon>Truncatella</taxon>
    </lineage>
</organism>
<dbReference type="AlphaFoldDB" id="A0A9P8RK21"/>
<dbReference type="Proteomes" id="UP000758603">
    <property type="component" value="Unassembled WGS sequence"/>
</dbReference>
<keyword evidence="2" id="KW-1185">Reference proteome</keyword>
<name>A0A9P8RK21_9PEZI</name>
<comment type="caution">
    <text evidence="1">The sequence shown here is derived from an EMBL/GenBank/DDBJ whole genome shotgun (WGS) entry which is preliminary data.</text>
</comment>
<proteinExistence type="predicted"/>
<evidence type="ECO:0000313" key="2">
    <source>
        <dbReference type="Proteomes" id="UP000758603"/>
    </source>
</evidence>
<reference evidence="1" key="1">
    <citation type="journal article" date="2021" name="Nat. Commun.">
        <title>Genetic determinants of endophytism in the Arabidopsis root mycobiome.</title>
        <authorList>
            <person name="Mesny F."/>
            <person name="Miyauchi S."/>
            <person name="Thiergart T."/>
            <person name="Pickel B."/>
            <person name="Atanasova L."/>
            <person name="Karlsson M."/>
            <person name="Huettel B."/>
            <person name="Barry K.W."/>
            <person name="Haridas S."/>
            <person name="Chen C."/>
            <person name="Bauer D."/>
            <person name="Andreopoulos W."/>
            <person name="Pangilinan J."/>
            <person name="LaButti K."/>
            <person name="Riley R."/>
            <person name="Lipzen A."/>
            <person name="Clum A."/>
            <person name="Drula E."/>
            <person name="Henrissat B."/>
            <person name="Kohler A."/>
            <person name="Grigoriev I.V."/>
            <person name="Martin F.M."/>
            <person name="Hacquard S."/>
        </authorList>
    </citation>
    <scope>NUCLEOTIDE SEQUENCE</scope>
    <source>
        <strain evidence="1">MPI-SDFR-AT-0073</strain>
    </source>
</reference>
<evidence type="ECO:0000313" key="1">
    <source>
        <dbReference type="EMBL" id="KAH6643284.1"/>
    </source>
</evidence>
<dbReference type="GeneID" id="70129971"/>
<gene>
    <name evidence="1" type="ORF">BKA67DRAFT_542244</name>
</gene>